<organism evidence="3 4">
    <name type="scientific">Deinococcus enclensis</name>
    <dbReference type="NCBI Taxonomy" id="1049582"/>
    <lineage>
        <taxon>Bacteria</taxon>
        <taxon>Thermotogati</taxon>
        <taxon>Deinococcota</taxon>
        <taxon>Deinococci</taxon>
        <taxon>Deinococcales</taxon>
        <taxon>Deinococcaceae</taxon>
        <taxon>Deinococcus</taxon>
    </lineage>
</organism>
<keyword evidence="2" id="KW-0812">Transmembrane</keyword>
<evidence type="ECO:0000313" key="3">
    <source>
        <dbReference type="EMBL" id="MDP9763758.1"/>
    </source>
</evidence>
<keyword evidence="4" id="KW-1185">Reference proteome</keyword>
<name>A0ABT9MB08_9DEIO</name>
<protein>
    <recommendedName>
        <fullName evidence="5">Cytochrome c oxidase subunit 2A</fullName>
    </recommendedName>
</protein>
<accession>A0ABT9MB08</accession>
<evidence type="ECO:0000256" key="1">
    <source>
        <dbReference type="SAM" id="MobiDB-lite"/>
    </source>
</evidence>
<keyword evidence="2" id="KW-1133">Transmembrane helix</keyword>
<keyword evidence="2" id="KW-0472">Membrane</keyword>
<evidence type="ECO:0008006" key="5">
    <source>
        <dbReference type="Google" id="ProtNLM"/>
    </source>
</evidence>
<gene>
    <name evidence="3" type="ORF">QO006_001175</name>
</gene>
<proteinExistence type="predicted"/>
<dbReference type="RefSeq" id="WP_022799947.1">
    <property type="nucleotide sequence ID" value="NZ_JAURUR010000002.1"/>
</dbReference>
<feature type="region of interest" description="Disordered" evidence="1">
    <location>
        <begin position="1"/>
        <end position="25"/>
    </location>
</feature>
<sequence>MQEHTPPQAPPAAHPAPDHAHEGGPTPVGTFGVIAVLLLSISTLWLLVLGILEGRA</sequence>
<dbReference type="Proteomes" id="UP001232163">
    <property type="component" value="Unassembled WGS sequence"/>
</dbReference>
<comment type="caution">
    <text evidence="3">The sequence shown here is derived from an EMBL/GenBank/DDBJ whole genome shotgun (WGS) entry which is preliminary data.</text>
</comment>
<evidence type="ECO:0000256" key="2">
    <source>
        <dbReference type="SAM" id="Phobius"/>
    </source>
</evidence>
<reference evidence="3 4" key="1">
    <citation type="submission" date="2023-07" db="EMBL/GenBank/DDBJ databases">
        <title>Genomic Encyclopedia of Type Strains, Phase IV (KMG-IV): sequencing the most valuable type-strain genomes for metagenomic binning, comparative biology and taxonomic classification.</title>
        <authorList>
            <person name="Goeker M."/>
        </authorList>
    </citation>
    <scope>NUCLEOTIDE SEQUENCE [LARGE SCALE GENOMIC DNA]</scope>
    <source>
        <strain evidence="3 4">NIO-1023</strain>
    </source>
</reference>
<evidence type="ECO:0000313" key="4">
    <source>
        <dbReference type="Proteomes" id="UP001232163"/>
    </source>
</evidence>
<dbReference type="EMBL" id="JAURUR010000002">
    <property type="protein sequence ID" value="MDP9763758.1"/>
    <property type="molecule type" value="Genomic_DNA"/>
</dbReference>
<feature type="transmembrane region" description="Helical" evidence="2">
    <location>
        <begin position="31"/>
        <end position="52"/>
    </location>
</feature>